<dbReference type="EMBL" id="PYAU01000001">
    <property type="protein sequence ID" value="PSL38212.1"/>
    <property type="molecule type" value="Genomic_DNA"/>
</dbReference>
<name>A0A2P8GW77_9MICO</name>
<evidence type="ECO:0000313" key="2">
    <source>
        <dbReference type="Proteomes" id="UP000241203"/>
    </source>
</evidence>
<evidence type="ECO:0000313" key="1">
    <source>
        <dbReference type="EMBL" id="PSL38212.1"/>
    </source>
</evidence>
<protein>
    <submittedName>
        <fullName evidence="1">Uncharacterized protein</fullName>
    </submittedName>
</protein>
<accession>A0A2P8GW77</accession>
<comment type="caution">
    <text evidence="1">The sequence shown here is derived from an EMBL/GenBank/DDBJ whole genome shotgun (WGS) entry which is preliminary data.</text>
</comment>
<organism evidence="1 2">
    <name type="scientific">Labedella gwakjiensis</name>
    <dbReference type="NCBI Taxonomy" id="390269"/>
    <lineage>
        <taxon>Bacteria</taxon>
        <taxon>Bacillati</taxon>
        <taxon>Actinomycetota</taxon>
        <taxon>Actinomycetes</taxon>
        <taxon>Micrococcales</taxon>
        <taxon>Microbacteriaceae</taxon>
        <taxon>Labedella</taxon>
    </lineage>
</organism>
<dbReference type="Proteomes" id="UP000241203">
    <property type="component" value="Unassembled WGS sequence"/>
</dbReference>
<dbReference type="RefSeq" id="WP_279432405.1">
    <property type="nucleotide sequence ID" value="NZ_PYAU01000001.1"/>
</dbReference>
<sequence>MKISDALGDAGVELRRHFLIVLEQPLEDDGGETQLRPSRLT</sequence>
<dbReference type="AlphaFoldDB" id="A0A2P8GW77"/>
<gene>
    <name evidence="1" type="ORF">CLV49_1829</name>
</gene>
<proteinExistence type="predicted"/>
<reference evidence="1 2" key="1">
    <citation type="submission" date="2018-03" db="EMBL/GenBank/DDBJ databases">
        <title>Genomic Encyclopedia of Archaeal and Bacterial Type Strains, Phase II (KMG-II): from individual species to whole genera.</title>
        <authorList>
            <person name="Goeker M."/>
        </authorList>
    </citation>
    <scope>NUCLEOTIDE SEQUENCE [LARGE SCALE GENOMIC DNA]</scope>
    <source>
        <strain evidence="1 2">DSM 21548</strain>
    </source>
</reference>